<name>A0A4V0ZB89_9MICO</name>
<evidence type="ECO:0000313" key="2">
    <source>
        <dbReference type="Proteomes" id="UP000290408"/>
    </source>
</evidence>
<dbReference type="OrthoDB" id="4739604at2"/>
<dbReference type="AlphaFoldDB" id="A0A4V0ZB89"/>
<dbReference type="InterPro" id="IPR037480">
    <property type="entry name" value="YihR-like"/>
</dbReference>
<dbReference type="GO" id="GO:0004034">
    <property type="term" value="F:aldose 1-epimerase activity"/>
    <property type="evidence" value="ECO:0007669"/>
    <property type="project" value="TreeGrafter"/>
</dbReference>
<dbReference type="InterPro" id="IPR008183">
    <property type="entry name" value="Aldose_1/G6P_1-epimerase"/>
</dbReference>
<dbReference type="GO" id="GO:0030246">
    <property type="term" value="F:carbohydrate binding"/>
    <property type="evidence" value="ECO:0007669"/>
    <property type="project" value="InterPro"/>
</dbReference>
<reference evidence="1 2" key="1">
    <citation type="submission" date="2019-02" db="EMBL/GenBank/DDBJ databases">
        <title>Genomic data mining of an Antarctic deep-sea actinobacterium, Janibacterlimosus P3-3-X1.</title>
        <authorList>
            <person name="Liao L."/>
            <person name="Chen B."/>
        </authorList>
    </citation>
    <scope>NUCLEOTIDE SEQUENCE [LARGE SCALE GENOMIC DNA]</scope>
    <source>
        <strain evidence="1 2">P3-3-X1</strain>
    </source>
</reference>
<dbReference type="Gene3D" id="2.70.98.10">
    <property type="match status" value="1"/>
</dbReference>
<dbReference type="RefSeq" id="WP_130630351.1">
    <property type="nucleotide sequence ID" value="NZ_CP036164.1"/>
</dbReference>
<dbReference type="EMBL" id="CP036164">
    <property type="protein sequence ID" value="QBF47158.1"/>
    <property type="molecule type" value="Genomic_DNA"/>
</dbReference>
<dbReference type="CDD" id="cd09022">
    <property type="entry name" value="Aldose_epim_Ec_YihR"/>
    <property type="match status" value="1"/>
</dbReference>
<dbReference type="KEGG" id="jli:EXU32_13420"/>
<evidence type="ECO:0000313" key="1">
    <source>
        <dbReference type="EMBL" id="QBF47158.1"/>
    </source>
</evidence>
<dbReference type="Pfam" id="PF01263">
    <property type="entry name" value="Aldose_epim"/>
    <property type="match status" value="1"/>
</dbReference>
<organism evidence="1 2">
    <name type="scientific">Janibacter limosus</name>
    <dbReference type="NCBI Taxonomy" id="53458"/>
    <lineage>
        <taxon>Bacteria</taxon>
        <taxon>Bacillati</taxon>
        <taxon>Actinomycetota</taxon>
        <taxon>Actinomycetes</taxon>
        <taxon>Micrococcales</taxon>
        <taxon>Intrasporangiaceae</taxon>
        <taxon>Janibacter</taxon>
    </lineage>
</organism>
<gene>
    <name evidence="1" type="ORF">EXU32_13420</name>
</gene>
<accession>A0A4V0ZB89</accession>
<dbReference type="PANTHER" id="PTHR10091">
    <property type="entry name" value="ALDOSE-1-EPIMERASE"/>
    <property type="match status" value="1"/>
</dbReference>
<protein>
    <submittedName>
        <fullName evidence="1">Galactose mutarotase</fullName>
    </submittedName>
</protein>
<dbReference type="InterPro" id="IPR014718">
    <property type="entry name" value="GH-type_carb-bd"/>
</dbReference>
<dbReference type="InterPro" id="IPR011013">
    <property type="entry name" value="Gal_mutarotase_sf_dom"/>
</dbReference>
<keyword evidence="2" id="KW-1185">Reference proteome</keyword>
<sequence>MAIPPSGTQWRLTSGDVEAVVVEAGGGLRSLAVGGVDVVAGYPVDEMASSGRGQLLVPWPNRIRDGRYRVAGQEHELPITERSTGTATHGLVRWESFRPTEHDDDRIVLVHTVHPRPGYPFALEVRVAWQVDSRGLTCSTTVVNVGATTAPVGYGAHPYLALGATPAARARLTVPADHVVRVDPDRLLPVGTEPVAGTDLDLREGPELGDRGIDNAYTGLERGADGCWTVTLATDERTVHLWGGPGLDWVQVFTGRSDLATVPPGHPAGIAVEPLSCPPDAFNSGEGVVALDPGATWAGQWGIEVGRVLG</sequence>
<proteinExistence type="predicted"/>
<dbReference type="Proteomes" id="UP000290408">
    <property type="component" value="Chromosome"/>
</dbReference>
<dbReference type="SUPFAM" id="SSF74650">
    <property type="entry name" value="Galactose mutarotase-like"/>
    <property type="match status" value="1"/>
</dbReference>
<dbReference type="GO" id="GO:0006006">
    <property type="term" value="P:glucose metabolic process"/>
    <property type="evidence" value="ECO:0007669"/>
    <property type="project" value="TreeGrafter"/>
</dbReference>
<dbReference type="PANTHER" id="PTHR10091:SF0">
    <property type="entry name" value="GALACTOSE MUTAROTASE"/>
    <property type="match status" value="1"/>
</dbReference>
<dbReference type="GO" id="GO:0033499">
    <property type="term" value="P:galactose catabolic process via UDP-galactose, Leloir pathway"/>
    <property type="evidence" value="ECO:0007669"/>
    <property type="project" value="TreeGrafter"/>
</dbReference>